<dbReference type="Pfam" id="PF03786">
    <property type="entry name" value="UxuA"/>
    <property type="match status" value="1"/>
</dbReference>
<comment type="similarity">
    <text evidence="4 9">Belongs to the mannonate dehydratase family.</text>
</comment>
<proteinExistence type="inferred from homology"/>
<comment type="function">
    <text evidence="2 9">Catalyzes the dehydration of D-mannonate.</text>
</comment>
<dbReference type="RefSeq" id="WP_090220516.1">
    <property type="nucleotide sequence ID" value="NZ_FMWG01000011.1"/>
</dbReference>
<evidence type="ECO:0000256" key="4">
    <source>
        <dbReference type="ARBA" id="ARBA00007389"/>
    </source>
</evidence>
<evidence type="ECO:0000256" key="7">
    <source>
        <dbReference type="ARBA" id="ARBA00023211"/>
    </source>
</evidence>
<evidence type="ECO:0000313" key="11">
    <source>
        <dbReference type="Proteomes" id="UP000198767"/>
    </source>
</evidence>
<dbReference type="OrthoDB" id="9780250at2"/>
<dbReference type="SUPFAM" id="SSF51658">
    <property type="entry name" value="Xylose isomerase-like"/>
    <property type="match status" value="1"/>
</dbReference>
<dbReference type="GO" id="GO:0042840">
    <property type="term" value="P:D-glucuronate catabolic process"/>
    <property type="evidence" value="ECO:0007669"/>
    <property type="project" value="TreeGrafter"/>
</dbReference>
<accession>A0A1G5RC85</accession>
<dbReference type="HAMAP" id="MF_00106">
    <property type="entry name" value="UxuA"/>
    <property type="match status" value="1"/>
</dbReference>
<comment type="pathway">
    <text evidence="3 9">Carbohydrate metabolism; pentose and glucuronate interconversion.</text>
</comment>
<reference evidence="10 11" key="1">
    <citation type="submission" date="2016-10" db="EMBL/GenBank/DDBJ databases">
        <authorList>
            <person name="de Groot N.N."/>
        </authorList>
    </citation>
    <scope>NUCLEOTIDE SEQUENCE [LARGE SCALE GENOMIC DNA]</scope>
    <source>
        <strain evidence="10 11">U95</strain>
    </source>
</reference>
<evidence type="ECO:0000256" key="3">
    <source>
        <dbReference type="ARBA" id="ARBA00004892"/>
    </source>
</evidence>
<dbReference type="STRING" id="1156985.SAMN04488118_11180"/>
<dbReference type="PIRSF" id="PIRSF016049">
    <property type="entry name" value="Man_dehyd"/>
    <property type="match status" value="1"/>
</dbReference>
<keyword evidence="6 9" id="KW-0408">Iron</keyword>
<comment type="cofactor">
    <cofactor evidence="9">
        <name>Fe(2+)</name>
        <dbReference type="ChEBI" id="CHEBI:29033"/>
    </cofactor>
    <cofactor evidence="9">
        <name>Mn(2+)</name>
        <dbReference type="ChEBI" id="CHEBI:29035"/>
    </cofactor>
</comment>
<dbReference type="NCBIfam" id="NF003027">
    <property type="entry name" value="PRK03906.1"/>
    <property type="match status" value="1"/>
</dbReference>
<dbReference type="AlphaFoldDB" id="A0A1G5RC85"/>
<dbReference type="GO" id="GO:0008927">
    <property type="term" value="F:mannonate dehydratase activity"/>
    <property type="evidence" value="ECO:0007669"/>
    <property type="project" value="UniProtKB-UniRule"/>
</dbReference>
<keyword evidence="11" id="KW-1185">Reference proteome</keyword>
<evidence type="ECO:0000256" key="2">
    <source>
        <dbReference type="ARBA" id="ARBA00002713"/>
    </source>
</evidence>
<keyword evidence="7 9" id="KW-0464">Manganese</keyword>
<dbReference type="UniPathway" id="UPA00246"/>
<gene>
    <name evidence="9" type="primary">uxuA</name>
    <name evidence="10" type="ORF">SAMN04488118_11180</name>
</gene>
<dbReference type="Gene3D" id="3.20.20.150">
    <property type="entry name" value="Divalent-metal-dependent TIM barrel enzymes"/>
    <property type="match status" value="1"/>
</dbReference>
<dbReference type="NCBIfam" id="TIGR00695">
    <property type="entry name" value="uxuA"/>
    <property type="match status" value="1"/>
</dbReference>
<evidence type="ECO:0000313" key="10">
    <source>
        <dbReference type="EMBL" id="SCZ71031.1"/>
    </source>
</evidence>
<dbReference type="InterPro" id="IPR004628">
    <property type="entry name" value="Man_deHydtase"/>
</dbReference>
<comment type="catalytic activity">
    <reaction evidence="1 9">
        <text>D-mannonate = 2-dehydro-3-deoxy-D-gluconate + H2O</text>
        <dbReference type="Rhea" id="RHEA:20097"/>
        <dbReference type="ChEBI" id="CHEBI:15377"/>
        <dbReference type="ChEBI" id="CHEBI:17767"/>
        <dbReference type="ChEBI" id="CHEBI:57990"/>
        <dbReference type="EC" id="4.2.1.8"/>
    </reaction>
</comment>
<name>A0A1G5RC85_9RHOB</name>
<keyword evidence="8 9" id="KW-0456">Lyase</keyword>
<dbReference type="Proteomes" id="UP000198767">
    <property type="component" value="Unassembled WGS sequence"/>
</dbReference>
<organism evidence="10 11">
    <name type="scientific">Epibacterium ulvae</name>
    <dbReference type="NCBI Taxonomy" id="1156985"/>
    <lineage>
        <taxon>Bacteria</taxon>
        <taxon>Pseudomonadati</taxon>
        <taxon>Pseudomonadota</taxon>
        <taxon>Alphaproteobacteria</taxon>
        <taxon>Rhodobacterales</taxon>
        <taxon>Roseobacteraceae</taxon>
        <taxon>Epibacterium</taxon>
    </lineage>
</organism>
<evidence type="ECO:0000256" key="9">
    <source>
        <dbReference type="HAMAP-Rule" id="MF_00106"/>
    </source>
</evidence>
<dbReference type="PANTHER" id="PTHR30387">
    <property type="entry name" value="MANNONATE DEHYDRATASE"/>
    <property type="match status" value="1"/>
</dbReference>
<dbReference type="GO" id="GO:0008198">
    <property type="term" value="F:ferrous iron binding"/>
    <property type="evidence" value="ECO:0007669"/>
    <property type="project" value="TreeGrafter"/>
</dbReference>
<protein>
    <recommendedName>
        <fullName evidence="5 9">Mannonate dehydratase</fullName>
        <ecNumber evidence="5 9">4.2.1.8</ecNumber>
    </recommendedName>
    <alternativeName>
        <fullName evidence="9">D-mannonate hydro-lyase</fullName>
    </alternativeName>
</protein>
<dbReference type="GO" id="GO:0030145">
    <property type="term" value="F:manganese ion binding"/>
    <property type="evidence" value="ECO:0007669"/>
    <property type="project" value="TreeGrafter"/>
</dbReference>
<dbReference type="InterPro" id="IPR036237">
    <property type="entry name" value="Xyl_isomerase-like_sf"/>
</dbReference>
<evidence type="ECO:0000256" key="5">
    <source>
        <dbReference type="ARBA" id="ARBA00012927"/>
    </source>
</evidence>
<evidence type="ECO:0000256" key="1">
    <source>
        <dbReference type="ARBA" id="ARBA00001794"/>
    </source>
</evidence>
<dbReference type="PANTHER" id="PTHR30387:SF2">
    <property type="entry name" value="MANNONATE DEHYDRATASE"/>
    <property type="match status" value="1"/>
</dbReference>
<evidence type="ECO:0000256" key="6">
    <source>
        <dbReference type="ARBA" id="ARBA00023004"/>
    </source>
</evidence>
<dbReference type="EC" id="4.2.1.8" evidence="5 9"/>
<evidence type="ECO:0000256" key="8">
    <source>
        <dbReference type="ARBA" id="ARBA00023239"/>
    </source>
</evidence>
<dbReference type="EMBL" id="FMWG01000011">
    <property type="protein sequence ID" value="SCZ71031.1"/>
    <property type="molecule type" value="Genomic_DNA"/>
</dbReference>
<sequence length="402" mass="44452">MKETWRWFGPTDEISINEIRQTGSAGVVSALHHIPNGAVWPVSAIELRKRDIEGTRENPTGLTWDVVESLPVSEAIKTKGADRATHIEAYKESLRNLAACGIQVICYNFMPVIDWTRTNLASALPHGGTAMQFDLIDFATFDIHLLKRERAQADYSDALQAQALTRFSSMGNTRKKELIHNILAGLPGSEEHWTTSDILDCLKTYDDISRADLQQNLIDFLAEILPTAEEHGLRLCCHPDDPPFPLLGLPRVMSTQEDYAKITSAIDSPANGITFCTGSLGIDPAFDPADFVKTLGPKIHFVHLRNTRSHTPHDGNRTSFFEAAHLGGDTDMPAAVFALMGEEKRRRSAGRTDAEIPMRPDHGQAILADLDRPMMPGYPLIGRMKGLAELRGIIAAYRHING</sequence>